<keyword evidence="2" id="KW-1185">Reference proteome</keyword>
<gene>
    <name evidence="1" type="ORF">AM629_01470</name>
</gene>
<reference evidence="1 2" key="1">
    <citation type="submission" date="2015-09" db="EMBL/GenBank/DDBJ databases">
        <title>Draft genome sequence and assembly of Photorhabdus sp. VMG, a bacterial symbiont associated with Heterorhabditis zealandica.</title>
        <authorList>
            <person name="Naidoo S."/>
            <person name="Featherston J."/>
            <person name="Mothupi B."/>
            <person name="Gray V.M."/>
        </authorList>
    </citation>
    <scope>NUCLEOTIDE SEQUENCE [LARGE SCALE GENOMIC DNA]</scope>
    <source>
        <strain evidence="1 2">VMG</strain>
    </source>
</reference>
<dbReference type="Proteomes" id="UP000037727">
    <property type="component" value="Unassembled WGS sequence"/>
</dbReference>
<proteinExistence type="predicted"/>
<organism evidence="1 2">
    <name type="scientific">Photorhabdus heterorhabditis</name>
    <dbReference type="NCBI Taxonomy" id="880156"/>
    <lineage>
        <taxon>Bacteria</taxon>
        <taxon>Pseudomonadati</taxon>
        <taxon>Pseudomonadota</taxon>
        <taxon>Gammaproteobacteria</taxon>
        <taxon>Enterobacterales</taxon>
        <taxon>Morganellaceae</taxon>
        <taxon>Photorhabdus</taxon>
    </lineage>
</organism>
<dbReference type="EMBL" id="LJCS01000002">
    <property type="protein sequence ID" value="KOY63792.1"/>
    <property type="molecule type" value="Genomic_DNA"/>
</dbReference>
<evidence type="ECO:0000313" key="1">
    <source>
        <dbReference type="EMBL" id="KOY63792.1"/>
    </source>
</evidence>
<accession>A0ABR5KHJ6</accession>
<name>A0ABR5KHJ6_9GAMM</name>
<comment type="caution">
    <text evidence="1">The sequence shown here is derived from an EMBL/GenBank/DDBJ whole genome shotgun (WGS) entry which is preliminary data.</text>
</comment>
<evidence type="ECO:0000313" key="2">
    <source>
        <dbReference type="Proteomes" id="UP000037727"/>
    </source>
</evidence>
<sequence length="61" mass="6976">MGIAELHQCSNTRLNQREAKPLFMDIEQQAGYGYKALLEVRLENGKYPTLSLFFIQPCNDA</sequence>
<protein>
    <submittedName>
        <fullName evidence="1">Uncharacterized protein</fullName>
    </submittedName>
</protein>